<keyword evidence="4" id="KW-1185">Reference proteome</keyword>
<feature type="chain" id="PRO_5047127035" evidence="2">
    <location>
        <begin position="21"/>
        <end position="176"/>
    </location>
</feature>
<sequence length="176" mass="19922">MKICLILACTLSFLPQYAIGSQDFVECIVTVTRHEKRKGQAWSGNQEIQGRDVSLPGVGYHLLGSESSITRIRREGADAGETSLSTLGKHRKHQEERNVHLDDFDKRVIRDTIRYCNHMRKLKTQYWEKAGLLENTMDEFIIALESAESDTSDSSDSQSDEESDDTELARPLSDSE</sequence>
<name>A0ABQ8TWC6_PERAM</name>
<feature type="compositionally biased region" description="Acidic residues" evidence="1">
    <location>
        <begin position="147"/>
        <end position="166"/>
    </location>
</feature>
<gene>
    <name evidence="3" type="ORF">ANN_02467</name>
</gene>
<feature type="region of interest" description="Disordered" evidence="1">
    <location>
        <begin position="145"/>
        <end position="176"/>
    </location>
</feature>
<proteinExistence type="predicted"/>
<evidence type="ECO:0000313" key="3">
    <source>
        <dbReference type="EMBL" id="KAJ4451031.1"/>
    </source>
</evidence>
<dbReference type="EMBL" id="JAJSOF020000001">
    <property type="protein sequence ID" value="KAJ4451031.1"/>
    <property type="molecule type" value="Genomic_DNA"/>
</dbReference>
<accession>A0ABQ8TWC6</accession>
<feature type="signal peptide" evidence="2">
    <location>
        <begin position="1"/>
        <end position="20"/>
    </location>
</feature>
<evidence type="ECO:0000256" key="2">
    <source>
        <dbReference type="SAM" id="SignalP"/>
    </source>
</evidence>
<protein>
    <submittedName>
        <fullName evidence="3">Uncharacterized protein</fullName>
    </submittedName>
</protein>
<keyword evidence="2" id="KW-0732">Signal</keyword>
<dbReference type="Proteomes" id="UP001148838">
    <property type="component" value="Unassembled WGS sequence"/>
</dbReference>
<organism evidence="3 4">
    <name type="scientific">Periplaneta americana</name>
    <name type="common">American cockroach</name>
    <name type="synonym">Blatta americana</name>
    <dbReference type="NCBI Taxonomy" id="6978"/>
    <lineage>
        <taxon>Eukaryota</taxon>
        <taxon>Metazoa</taxon>
        <taxon>Ecdysozoa</taxon>
        <taxon>Arthropoda</taxon>
        <taxon>Hexapoda</taxon>
        <taxon>Insecta</taxon>
        <taxon>Pterygota</taxon>
        <taxon>Neoptera</taxon>
        <taxon>Polyneoptera</taxon>
        <taxon>Dictyoptera</taxon>
        <taxon>Blattodea</taxon>
        <taxon>Blattoidea</taxon>
        <taxon>Blattidae</taxon>
        <taxon>Blattinae</taxon>
        <taxon>Periplaneta</taxon>
    </lineage>
</organism>
<comment type="caution">
    <text evidence="3">The sequence shown here is derived from an EMBL/GenBank/DDBJ whole genome shotgun (WGS) entry which is preliminary data.</text>
</comment>
<reference evidence="3 4" key="1">
    <citation type="journal article" date="2022" name="Allergy">
        <title>Genome assembly and annotation of Periplaneta americana reveal a comprehensive cockroach allergen profile.</title>
        <authorList>
            <person name="Wang L."/>
            <person name="Xiong Q."/>
            <person name="Saelim N."/>
            <person name="Wang L."/>
            <person name="Nong W."/>
            <person name="Wan A.T."/>
            <person name="Shi M."/>
            <person name="Liu X."/>
            <person name="Cao Q."/>
            <person name="Hui J.H.L."/>
            <person name="Sookrung N."/>
            <person name="Leung T.F."/>
            <person name="Tungtrongchitr A."/>
            <person name="Tsui S.K.W."/>
        </authorList>
    </citation>
    <scope>NUCLEOTIDE SEQUENCE [LARGE SCALE GENOMIC DNA]</scope>
    <source>
        <strain evidence="3">PWHHKU_190912</strain>
    </source>
</reference>
<evidence type="ECO:0000313" key="4">
    <source>
        <dbReference type="Proteomes" id="UP001148838"/>
    </source>
</evidence>
<evidence type="ECO:0000256" key="1">
    <source>
        <dbReference type="SAM" id="MobiDB-lite"/>
    </source>
</evidence>